<accession>A0A3P6SFX5</accession>
<keyword evidence="1" id="KW-1133">Transmembrane helix</keyword>
<reference evidence="2 3" key="1">
    <citation type="submission" date="2018-08" db="EMBL/GenBank/DDBJ databases">
        <authorList>
            <person name="Laetsch R D."/>
            <person name="Stevens L."/>
            <person name="Kumar S."/>
            <person name="Blaxter L. M."/>
        </authorList>
    </citation>
    <scope>NUCLEOTIDE SEQUENCE [LARGE SCALE GENOMIC DNA]</scope>
</reference>
<dbReference type="AlphaFoldDB" id="A0A3P6SFX5"/>
<dbReference type="EMBL" id="UYRX01000045">
    <property type="protein sequence ID" value="VDK71147.1"/>
    <property type="molecule type" value="Genomic_DNA"/>
</dbReference>
<dbReference type="Proteomes" id="UP000277928">
    <property type="component" value="Unassembled WGS sequence"/>
</dbReference>
<proteinExistence type="predicted"/>
<feature type="transmembrane region" description="Helical" evidence="1">
    <location>
        <begin position="80"/>
        <end position="106"/>
    </location>
</feature>
<gene>
    <name evidence="2" type="ORF">NLS_LOCUS1334</name>
</gene>
<evidence type="ECO:0000313" key="3">
    <source>
        <dbReference type="Proteomes" id="UP000277928"/>
    </source>
</evidence>
<evidence type="ECO:0000313" key="2">
    <source>
        <dbReference type="EMBL" id="VDK71147.1"/>
    </source>
</evidence>
<evidence type="ECO:0000256" key="1">
    <source>
        <dbReference type="SAM" id="Phobius"/>
    </source>
</evidence>
<organism evidence="2 3">
    <name type="scientific">Litomosoides sigmodontis</name>
    <name type="common">Filarial nematode worm</name>
    <dbReference type="NCBI Taxonomy" id="42156"/>
    <lineage>
        <taxon>Eukaryota</taxon>
        <taxon>Metazoa</taxon>
        <taxon>Ecdysozoa</taxon>
        <taxon>Nematoda</taxon>
        <taxon>Chromadorea</taxon>
        <taxon>Rhabditida</taxon>
        <taxon>Spirurina</taxon>
        <taxon>Spiruromorpha</taxon>
        <taxon>Filarioidea</taxon>
        <taxon>Onchocercidae</taxon>
        <taxon>Litomosoides</taxon>
    </lineage>
</organism>
<keyword evidence="1" id="KW-0812">Transmembrane</keyword>
<protein>
    <submittedName>
        <fullName evidence="2">Uncharacterized protein</fullName>
    </submittedName>
</protein>
<keyword evidence="3" id="KW-1185">Reference proteome</keyword>
<feature type="transmembrane region" description="Helical" evidence="1">
    <location>
        <begin position="35"/>
        <end position="56"/>
    </location>
</feature>
<name>A0A3P6SFX5_LITSI</name>
<keyword evidence="1" id="KW-0472">Membrane</keyword>
<sequence length="107" mass="11930">MIHFTHADKLIISYLQTGNLSSMLFVCRCDTFEGIAFGALFIALLFLSSLSLYLLLPTSVIQSFHVAIASMTANVPKRNICFLLCGNFFGGNYVMLKWLLSVVFIII</sequence>